<proteinExistence type="predicted"/>
<sequence>MSTQEDTSVGVNEARRLAMEAVRFELGTYLRLDDGEFDESKLEYTFPIILRSPKLILDEDKENAVDLRFLSPIEAGEVTVDAQSKDVDYPTPRQVKKELEKYEEELNAAIQKALVRASGSNLSHLPFPENQYAPLQDILSEVILNGKIATDDLEMMDSYEDGEKYMKYIDGLVELDLLKRGDDVFRSGDILNTIQHKDKFEGHELETHQDQLNAALGRYFEQNVGEFEMIKRTLGPYLAIAGFYYRRALELDELPVIKEQELRDGIKLEYTGRERQKKLFKMSRYLVQLEDVGVLESVYQGGERYWVGDDNTFQRLRDTADQLGPVTELFSPSIFEQQTLGGMSD</sequence>
<dbReference type="Proteomes" id="UP000053331">
    <property type="component" value="Unassembled WGS sequence"/>
</dbReference>
<reference evidence="1 2" key="1">
    <citation type="journal article" date="2015" name="Genome Announc.">
        <title>Draft genome sequence of a Halorubrum H3 strain isolated from the burlinskoye salt lake (Altai Krai, Russia).</title>
        <authorList>
            <person name="Rozanov A.S."/>
            <person name="Bryanskaya A.V."/>
            <person name="Malup T.K."/>
            <person name="Kotenko A.V."/>
            <person name="Peltek S.E."/>
        </authorList>
    </citation>
    <scope>NUCLEOTIDE SEQUENCE [LARGE SCALE GENOMIC DNA]</scope>
    <source>
        <strain evidence="1 2">H3</strain>
    </source>
</reference>
<dbReference type="EMBL" id="JNFH02000008">
    <property type="protein sequence ID" value="KDS92100.2"/>
    <property type="molecule type" value="Genomic_DNA"/>
</dbReference>
<evidence type="ECO:0000313" key="1">
    <source>
        <dbReference type="EMBL" id="KDS92100.2"/>
    </source>
</evidence>
<organism evidence="1 2">
    <name type="scientific">Halorubrum saccharovorum</name>
    <dbReference type="NCBI Taxonomy" id="2248"/>
    <lineage>
        <taxon>Archaea</taxon>
        <taxon>Methanobacteriati</taxon>
        <taxon>Methanobacteriota</taxon>
        <taxon>Stenosarchaea group</taxon>
        <taxon>Halobacteria</taxon>
        <taxon>Halobacteriales</taxon>
        <taxon>Haloferacaceae</taxon>
        <taxon>Halorubrum</taxon>
    </lineage>
</organism>
<dbReference type="OrthoDB" id="350717at2157"/>
<dbReference type="RefSeq" id="WP_050023633.1">
    <property type="nucleotide sequence ID" value="NZ_JNFH02000008.1"/>
</dbReference>
<accession>A0A081EXG2</accession>
<evidence type="ECO:0000313" key="2">
    <source>
        <dbReference type="Proteomes" id="UP000053331"/>
    </source>
</evidence>
<protein>
    <submittedName>
        <fullName evidence="1">Uncharacterized protein</fullName>
    </submittedName>
</protein>
<comment type="caution">
    <text evidence="1">The sequence shown here is derived from an EMBL/GenBank/DDBJ whole genome shotgun (WGS) entry which is preliminary data.</text>
</comment>
<name>A0A081EXG2_9EURY</name>
<gene>
    <name evidence="1" type="ORF">FK85_07340</name>
</gene>
<dbReference type="AlphaFoldDB" id="A0A081EXG2"/>
<keyword evidence="2" id="KW-1185">Reference proteome</keyword>